<evidence type="ECO:0000256" key="4">
    <source>
        <dbReference type="ARBA" id="ARBA00022598"/>
    </source>
</evidence>
<dbReference type="Gene3D" id="3.30.470.20">
    <property type="entry name" value="ATP-grasp fold, B domain"/>
    <property type="match status" value="1"/>
</dbReference>
<dbReference type="FunFam" id="3.30.470.20:FF:000015">
    <property type="entry name" value="Phosphoribosylaminoimidazole-succinocarboxamide synthase"/>
    <property type="match status" value="1"/>
</dbReference>
<keyword evidence="5" id="KW-0547">Nucleotide-binding</keyword>
<evidence type="ECO:0000256" key="7">
    <source>
        <dbReference type="ARBA" id="ARBA00022840"/>
    </source>
</evidence>
<evidence type="ECO:0000256" key="2">
    <source>
        <dbReference type="ARBA" id="ARBA00010190"/>
    </source>
</evidence>
<dbReference type="InterPro" id="IPR028923">
    <property type="entry name" value="SAICAR_synt/ADE2_N"/>
</dbReference>
<evidence type="ECO:0000256" key="5">
    <source>
        <dbReference type="ARBA" id="ARBA00022741"/>
    </source>
</evidence>
<dbReference type="UniPathway" id="UPA00074">
    <property type="reaction ID" value="UER00131"/>
</dbReference>
<accession>A0A3B0RJV7</accession>
<dbReference type="AlphaFoldDB" id="A0A3B0RJV7"/>
<organism evidence="9">
    <name type="scientific">hydrothermal vent metagenome</name>
    <dbReference type="NCBI Taxonomy" id="652676"/>
    <lineage>
        <taxon>unclassified sequences</taxon>
        <taxon>metagenomes</taxon>
        <taxon>ecological metagenomes</taxon>
    </lineage>
</organism>
<dbReference type="GO" id="GO:0005737">
    <property type="term" value="C:cytoplasm"/>
    <property type="evidence" value="ECO:0007669"/>
    <property type="project" value="TreeGrafter"/>
</dbReference>
<dbReference type="EC" id="6.3.2.6" evidence="3"/>
<evidence type="ECO:0000256" key="3">
    <source>
        <dbReference type="ARBA" id="ARBA00012217"/>
    </source>
</evidence>
<dbReference type="InterPro" id="IPR001636">
    <property type="entry name" value="SAICAR_synth"/>
</dbReference>
<sequence>MPALEHLGSGKVRELYRVDDEQLLLVATDRISAFDVVLGEDIPHKGRVLTGLSLHWFDVLETPHHLISADTRSMSFLAAHEQAEFAGRAMLVRAAEVIPMECVIRGYLYGSSWKEYAAGGGPTTEHLPPGLEMASKLPEPIFTPATKAESGHDENLTEAQARAFVGDDVYEELRSRSLAIYATGSSHAAERGIILADTKFEFGIVDDEIVLIDEVLTPDSSRYWPADAWRPGAVMPSFDKQPVRDWLETQDGWDKEPPAPPMPADVIEATSVRYIEAYERLTGKPFDDYLASMGVT</sequence>
<gene>
    <name evidence="9" type="ORF">MNBD_ACTINO01-1766</name>
</gene>
<dbReference type="NCBIfam" id="TIGR00081">
    <property type="entry name" value="purC"/>
    <property type="match status" value="1"/>
</dbReference>
<comment type="pathway">
    <text evidence="1">Purine metabolism; IMP biosynthesis via de novo pathway; 5-amino-1-(5-phospho-D-ribosyl)imidazole-4-carboxamide from 5-amino-1-(5-phospho-D-ribosyl)imidazole-4-carboxylate: step 1/2.</text>
</comment>
<proteinExistence type="inferred from homology"/>
<dbReference type="PANTHER" id="PTHR43700">
    <property type="entry name" value="PHOSPHORIBOSYLAMINOIMIDAZOLE-SUCCINOCARBOXAMIDE SYNTHASE"/>
    <property type="match status" value="1"/>
</dbReference>
<reference evidence="9" key="1">
    <citation type="submission" date="2018-06" db="EMBL/GenBank/DDBJ databases">
        <authorList>
            <person name="Zhirakovskaya E."/>
        </authorList>
    </citation>
    <scope>NUCLEOTIDE SEQUENCE</scope>
</reference>
<dbReference type="GO" id="GO:0004639">
    <property type="term" value="F:phosphoribosylaminoimidazolesuccinocarboxamide synthase activity"/>
    <property type="evidence" value="ECO:0007669"/>
    <property type="project" value="UniProtKB-EC"/>
</dbReference>
<evidence type="ECO:0000313" key="9">
    <source>
        <dbReference type="EMBL" id="VAV93420.1"/>
    </source>
</evidence>
<keyword evidence="7" id="KW-0067">ATP-binding</keyword>
<keyword evidence="4 9" id="KW-0436">Ligase</keyword>
<dbReference type="NCBIfam" id="NF010568">
    <property type="entry name" value="PRK13961.1"/>
    <property type="match status" value="1"/>
</dbReference>
<dbReference type="InterPro" id="IPR018236">
    <property type="entry name" value="SAICAR_synthetase_CS"/>
</dbReference>
<dbReference type="PROSITE" id="PS01058">
    <property type="entry name" value="SAICAR_SYNTHETASE_2"/>
    <property type="match status" value="1"/>
</dbReference>
<evidence type="ECO:0000259" key="8">
    <source>
        <dbReference type="Pfam" id="PF01259"/>
    </source>
</evidence>
<dbReference type="EMBL" id="UOEI01000102">
    <property type="protein sequence ID" value="VAV93420.1"/>
    <property type="molecule type" value="Genomic_DNA"/>
</dbReference>
<keyword evidence="6" id="KW-0658">Purine biosynthesis</keyword>
<comment type="similarity">
    <text evidence="2">Belongs to the SAICAR synthetase family.</text>
</comment>
<dbReference type="SUPFAM" id="SSF56104">
    <property type="entry name" value="SAICAR synthase-like"/>
    <property type="match status" value="1"/>
</dbReference>
<dbReference type="GO" id="GO:0006189">
    <property type="term" value="P:'de novo' IMP biosynthetic process"/>
    <property type="evidence" value="ECO:0007669"/>
    <property type="project" value="UniProtKB-UniPathway"/>
</dbReference>
<dbReference type="Gene3D" id="3.30.200.20">
    <property type="entry name" value="Phosphorylase Kinase, domain 1"/>
    <property type="match status" value="1"/>
</dbReference>
<dbReference type="Pfam" id="PF01259">
    <property type="entry name" value="SAICAR_synt"/>
    <property type="match status" value="1"/>
</dbReference>
<name>A0A3B0RJV7_9ZZZZ</name>
<dbReference type="CDD" id="cd01414">
    <property type="entry name" value="SAICAR_synt_Sc"/>
    <property type="match status" value="1"/>
</dbReference>
<feature type="domain" description="SAICAR synthetase/ADE2 N-terminal" evidence="8">
    <location>
        <begin position="7"/>
        <end position="258"/>
    </location>
</feature>
<evidence type="ECO:0000256" key="1">
    <source>
        <dbReference type="ARBA" id="ARBA00004672"/>
    </source>
</evidence>
<protein>
    <recommendedName>
        <fullName evidence="3">phosphoribosylaminoimidazolesuccinocarboxamide synthase</fullName>
        <ecNumber evidence="3">6.3.2.6</ecNumber>
    </recommendedName>
</protein>
<dbReference type="HAMAP" id="MF_00137">
    <property type="entry name" value="SAICAR_synth"/>
    <property type="match status" value="1"/>
</dbReference>
<evidence type="ECO:0000256" key="6">
    <source>
        <dbReference type="ARBA" id="ARBA00022755"/>
    </source>
</evidence>
<dbReference type="PANTHER" id="PTHR43700:SF1">
    <property type="entry name" value="PHOSPHORIBOSYLAMINOIMIDAZOLE-SUCCINOCARBOXAMIDE SYNTHASE"/>
    <property type="match status" value="1"/>
</dbReference>
<dbReference type="GO" id="GO:0005524">
    <property type="term" value="F:ATP binding"/>
    <property type="evidence" value="ECO:0007669"/>
    <property type="project" value="UniProtKB-KW"/>
</dbReference>
<dbReference type="PROSITE" id="PS01057">
    <property type="entry name" value="SAICAR_SYNTHETASE_1"/>
    <property type="match status" value="1"/>
</dbReference>